<dbReference type="VEuPathDB" id="FungiDB:ASPZODRAFT_69760"/>
<dbReference type="GO" id="GO:0050661">
    <property type="term" value="F:NADP binding"/>
    <property type="evidence" value="ECO:0007669"/>
    <property type="project" value="InterPro"/>
</dbReference>
<keyword evidence="4" id="KW-1185">Reference proteome</keyword>
<accession>A0A1L9SDN1</accession>
<dbReference type="SUPFAM" id="SSF51395">
    <property type="entry name" value="FMN-linked oxidoreductases"/>
    <property type="match status" value="1"/>
</dbReference>
<feature type="domain" description="NADH:flavin oxidoreductase/NADH oxidase N-terminal" evidence="2">
    <location>
        <begin position="18"/>
        <end position="416"/>
    </location>
</feature>
<protein>
    <recommendedName>
        <fullName evidence="2">NADH:flavin oxidoreductase/NADH oxidase N-terminal domain-containing protein</fullName>
    </recommendedName>
</protein>
<dbReference type="InterPro" id="IPR044152">
    <property type="entry name" value="YqjM-like"/>
</dbReference>
<dbReference type="AlphaFoldDB" id="A0A1L9SDN1"/>
<organism evidence="3 4">
    <name type="scientific">Penicilliopsis zonata CBS 506.65</name>
    <dbReference type="NCBI Taxonomy" id="1073090"/>
    <lineage>
        <taxon>Eukaryota</taxon>
        <taxon>Fungi</taxon>
        <taxon>Dikarya</taxon>
        <taxon>Ascomycota</taxon>
        <taxon>Pezizomycotina</taxon>
        <taxon>Eurotiomycetes</taxon>
        <taxon>Eurotiomycetidae</taxon>
        <taxon>Eurotiales</taxon>
        <taxon>Aspergillaceae</taxon>
        <taxon>Penicilliopsis</taxon>
    </lineage>
</organism>
<evidence type="ECO:0000313" key="4">
    <source>
        <dbReference type="Proteomes" id="UP000184188"/>
    </source>
</evidence>
<dbReference type="RefSeq" id="XP_022579758.1">
    <property type="nucleotide sequence ID" value="XM_022729603.1"/>
</dbReference>
<dbReference type="Proteomes" id="UP000184188">
    <property type="component" value="Unassembled WGS sequence"/>
</dbReference>
<gene>
    <name evidence="3" type="ORF">ASPZODRAFT_69760</name>
</gene>
<dbReference type="PANTHER" id="PTHR43303">
    <property type="entry name" value="NADPH DEHYDROGENASE C23G7.10C-RELATED"/>
    <property type="match status" value="1"/>
</dbReference>
<dbReference type="PANTHER" id="PTHR43303:SF2">
    <property type="entry name" value="INDOLEAMINE 2,3-DIOXYGENASE PYRROLE 2,3-DIOXYGENASE (AFU_ORTHOLOGUE AFUA_5G01450"/>
    <property type="match status" value="1"/>
</dbReference>
<evidence type="ECO:0000259" key="2">
    <source>
        <dbReference type="Pfam" id="PF00724"/>
    </source>
</evidence>
<reference evidence="4" key="1">
    <citation type="journal article" date="2017" name="Genome Biol.">
        <title>Comparative genomics reveals high biological diversity and specific adaptations in the industrially and medically important fungal genus Aspergillus.</title>
        <authorList>
            <person name="de Vries R.P."/>
            <person name="Riley R."/>
            <person name="Wiebenga A."/>
            <person name="Aguilar-Osorio G."/>
            <person name="Amillis S."/>
            <person name="Uchima C.A."/>
            <person name="Anderluh G."/>
            <person name="Asadollahi M."/>
            <person name="Askin M."/>
            <person name="Barry K."/>
            <person name="Battaglia E."/>
            <person name="Bayram O."/>
            <person name="Benocci T."/>
            <person name="Braus-Stromeyer S.A."/>
            <person name="Caldana C."/>
            <person name="Canovas D."/>
            <person name="Cerqueira G.C."/>
            <person name="Chen F."/>
            <person name="Chen W."/>
            <person name="Choi C."/>
            <person name="Clum A."/>
            <person name="Dos Santos R.A."/>
            <person name="Damasio A.R."/>
            <person name="Diallinas G."/>
            <person name="Emri T."/>
            <person name="Fekete E."/>
            <person name="Flipphi M."/>
            <person name="Freyberg S."/>
            <person name="Gallo A."/>
            <person name="Gournas C."/>
            <person name="Habgood R."/>
            <person name="Hainaut M."/>
            <person name="Harispe M.L."/>
            <person name="Henrissat B."/>
            <person name="Hilden K.S."/>
            <person name="Hope R."/>
            <person name="Hossain A."/>
            <person name="Karabika E."/>
            <person name="Karaffa L."/>
            <person name="Karanyi Z."/>
            <person name="Krasevec N."/>
            <person name="Kuo A."/>
            <person name="Kusch H."/>
            <person name="LaButti K."/>
            <person name="Lagendijk E.L."/>
            <person name="Lapidus A."/>
            <person name="Levasseur A."/>
            <person name="Lindquist E."/>
            <person name="Lipzen A."/>
            <person name="Logrieco A.F."/>
            <person name="MacCabe A."/>
            <person name="Maekelae M.R."/>
            <person name="Malavazi I."/>
            <person name="Melin P."/>
            <person name="Meyer V."/>
            <person name="Mielnichuk N."/>
            <person name="Miskei M."/>
            <person name="Molnar A.P."/>
            <person name="Mule G."/>
            <person name="Ngan C.Y."/>
            <person name="Orejas M."/>
            <person name="Orosz E."/>
            <person name="Ouedraogo J.P."/>
            <person name="Overkamp K.M."/>
            <person name="Park H.-S."/>
            <person name="Perrone G."/>
            <person name="Piumi F."/>
            <person name="Punt P.J."/>
            <person name="Ram A.F."/>
            <person name="Ramon A."/>
            <person name="Rauscher S."/>
            <person name="Record E."/>
            <person name="Riano-Pachon D.M."/>
            <person name="Robert V."/>
            <person name="Roehrig J."/>
            <person name="Ruller R."/>
            <person name="Salamov A."/>
            <person name="Salih N.S."/>
            <person name="Samson R.A."/>
            <person name="Sandor E."/>
            <person name="Sanguinetti M."/>
            <person name="Schuetze T."/>
            <person name="Sepcic K."/>
            <person name="Shelest E."/>
            <person name="Sherlock G."/>
            <person name="Sophianopoulou V."/>
            <person name="Squina F.M."/>
            <person name="Sun H."/>
            <person name="Susca A."/>
            <person name="Todd R.B."/>
            <person name="Tsang A."/>
            <person name="Unkles S.E."/>
            <person name="van de Wiele N."/>
            <person name="van Rossen-Uffink D."/>
            <person name="Oliveira J.V."/>
            <person name="Vesth T.C."/>
            <person name="Visser J."/>
            <person name="Yu J.-H."/>
            <person name="Zhou M."/>
            <person name="Andersen M.R."/>
            <person name="Archer D.B."/>
            <person name="Baker S.E."/>
            <person name="Benoit I."/>
            <person name="Brakhage A.A."/>
            <person name="Braus G.H."/>
            <person name="Fischer R."/>
            <person name="Frisvad J.C."/>
            <person name="Goldman G.H."/>
            <person name="Houbraken J."/>
            <person name="Oakley B."/>
            <person name="Pocsi I."/>
            <person name="Scazzocchio C."/>
            <person name="Seiboth B."/>
            <person name="vanKuyk P.A."/>
            <person name="Wortman J."/>
            <person name="Dyer P.S."/>
            <person name="Grigoriev I.V."/>
        </authorList>
    </citation>
    <scope>NUCLEOTIDE SEQUENCE [LARGE SCALE GENOMIC DNA]</scope>
    <source>
        <strain evidence="4">CBS 506.65</strain>
    </source>
</reference>
<sequence length="432" mass="46419">MNPNNAGQALLPSQAPTLFRPLSIRAVTFKNRIFVSPMCMYSAASDPAHPDCGALTDFHLAHLGHLAIKGVGLVIIEATAVQPCGRISPNDAGLWSSKTASAGAGNQLEQLQKTVAFLHSQGAKVGLQLAHAGRKASTLPPWISAQARAQGTRIGKADRSVNGWPEDVVGPSGGVEQRWSGEDDEASFWPPRELSIPEIEEIVRAFAASAARAVQAGVDVLEIHAAHGYLLHQFLSPVTNRRRDAYGGSFDNRIRLLREIVAAVRAAIPTTMPLFLRISATEWLEDSAVARACGGSWDLAATRRLLPLLPDWGVDFLDVSSGGNHRHQRITPHPTYQVDLAAQLRREMRAQGIMTLVGAVGLITQAHAASAIPQQPDEEAQAAENMLSGSQPCADAVLMARQFLREPEWVINAAKTLGVEISVPVQFARALT</sequence>
<feature type="region of interest" description="Disordered" evidence="1">
    <location>
        <begin position="154"/>
        <end position="187"/>
    </location>
</feature>
<dbReference type="GO" id="GO:0010181">
    <property type="term" value="F:FMN binding"/>
    <property type="evidence" value="ECO:0007669"/>
    <property type="project" value="InterPro"/>
</dbReference>
<dbReference type="InterPro" id="IPR001155">
    <property type="entry name" value="OxRdtase_FMN_N"/>
</dbReference>
<dbReference type="STRING" id="1073090.A0A1L9SDN1"/>
<dbReference type="Pfam" id="PF00724">
    <property type="entry name" value="Oxidored_FMN"/>
    <property type="match status" value="1"/>
</dbReference>
<evidence type="ECO:0000313" key="3">
    <source>
        <dbReference type="EMBL" id="OJJ45248.1"/>
    </source>
</evidence>
<dbReference type="EMBL" id="KV878345">
    <property type="protein sequence ID" value="OJJ45248.1"/>
    <property type="molecule type" value="Genomic_DNA"/>
</dbReference>
<proteinExistence type="predicted"/>
<dbReference type="Gene3D" id="3.20.20.70">
    <property type="entry name" value="Aldolase class I"/>
    <property type="match status" value="1"/>
</dbReference>
<evidence type="ECO:0000256" key="1">
    <source>
        <dbReference type="SAM" id="MobiDB-lite"/>
    </source>
</evidence>
<name>A0A1L9SDN1_9EURO</name>
<dbReference type="OrthoDB" id="72788at2759"/>
<dbReference type="GO" id="GO:0003959">
    <property type="term" value="F:NADPH dehydrogenase activity"/>
    <property type="evidence" value="ECO:0007669"/>
    <property type="project" value="InterPro"/>
</dbReference>
<dbReference type="GeneID" id="34616067"/>
<dbReference type="InterPro" id="IPR013785">
    <property type="entry name" value="Aldolase_TIM"/>
</dbReference>